<reference evidence="3" key="4">
    <citation type="submission" date="2024-05" db="EMBL/GenBank/DDBJ databases">
        <authorList>
            <person name="Sun Q."/>
            <person name="Zhou Y."/>
        </authorList>
    </citation>
    <scope>NUCLEOTIDE SEQUENCE</scope>
    <source>
        <strain evidence="3">CGMCC 1.15287</strain>
    </source>
</reference>
<comment type="similarity">
    <text evidence="1">Belongs to the AHA1 family.</text>
</comment>
<reference evidence="4 5" key="3">
    <citation type="submission" date="2020-08" db="EMBL/GenBank/DDBJ databases">
        <title>Genomic Encyclopedia of Type Strains, Phase IV (KMG-IV): sequencing the most valuable type-strain genomes for metagenomic binning, comparative biology and taxonomic classification.</title>
        <authorList>
            <person name="Goeker M."/>
        </authorList>
    </citation>
    <scope>NUCLEOTIDE SEQUENCE [LARGE SCALE GENOMIC DNA]</scope>
    <source>
        <strain evidence="4 5">DSM 100774</strain>
    </source>
</reference>
<evidence type="ECO:0000313" key="4">
    <source>
        <dbReference type="EMBL" id="MBB4108776.1"/>
    </source>
</evidence>
<dbReference type="SUPFAM" id="SSF55961">
    <property type="entry name" value="Bet v1-like"/>
    <property type="match status" value="1"/>
</dbReference>
<dbReference type="InterPro" id="IPR013538">
    <property type="entry name" value="ASHA1/2-like_C"/>
</dbReference>
<evidence type="ECO:0000313" key="6">
    <source>
        <dbReference type="Proteomes" id="UP000642938"/>
    </source>
</evidence>
<dbReference type="Gene3D" id="3.30.530.20">
    <property type="match status" value="1"/>
</dbReference>
<proteinExistence type="inferred from homology"/>
<evidence type="ECO:0000313" key="3">
    <source>
        <dbReference type="EMBL" id="GGH08269.1"/>
    </source>
</evidence>
<evidence type="ECO:0000259" key="2">
    <source>
        <dbReference type="Pfam" id="PF08327"/>
    </source>
</evidence>
<reference evidence="3" key="1">
    <citation type="journal article" date="2014" name="Int. J. Syst. Evol. Microbiol.">
        <title>Complete genome of a new Firmicutes species belonging to the dominant human colonic microbiota ('Ruminococcus bicirculans') reveals two chromosomes and a selective capacity to utilize plant glucans.</title>
        <authorList>
            <consortium name="NISC Comparative Sequencing Program"/>
            <person name="Wegmann U."/>
            <person name="Louis P."/>
            <person name="Goesmann A."/>
            <person name="Henrissat B."/>
            <person name="Duncan S.H."/>
            <person name="Flint H.J."/>
        </authorList>
    </citation>
    <scope>NUCLEOTIDE SEQUENCE</scope>
    <source>
        <strain evidence="3">CGMCC 1.15287</strain>
    </source>
</reference>
<evidence type="ECO:0000313" key="5">
    <source>
        <dbReference type="Proteomes" id="UP000532273"/>
    </source>
</evidence>
<dbReference type="Proteomes" id="UP000532273">
    <property type="component" value="Unassembled WGS sequence"/>
</dbReference>
<evidence type="ECO:0000256" key="1">
    <source>
        <dbReference type="ARBA" id="ARBA00006817"/>
    </source>
</evidence>
<sequence length="164" mass="19429">MENFDWTKFTIRIAIKAKLEDIYNAWTQASEIEKWFLSDASFSDENDVLLSKSQNVLRGDRYKWTWYLYDDIEKGTITKANDKDQLQFTFAGDCLVDIKLREEFEYIVVELTQKNIPEDESSKRNIRLGCHNGWSFYLVNLKSVYEGGLDLRNKDNRFKPMLNN</sequence>
<organism evidence="4 5">
    <name type="scientific">Pedobacter zeae</name>
    <dbReference type="NCBI Taxonomy" id="1737356"/>
    <lineage>
        <taxon>Bacteria</taxon>
        <taxon>Pseudomonadati</taxon>
        <taxon>Bacteroidota</taxon>
        <taxon>Sphingobacteriia</taxon>
        <taxon>Sphingobacteriales</taxon>
        <taxon>Sphingobacteriaceae</taxon>
        <taxon>Pedobacter</taxon>
    </lineage>
</organism>
<dbReference type="Pfam" id="PF08327">
    <property type="entry name" value="AHSA1"/>
    <property type="match status" value="1"/>
</dbReference>
<accession>A0A7W6KBL4</accession>
<dbReference type="InterPro" id="IPR023393">
    <property type="entry name" value="START-like_dom_sf"/>
</dbReference>
<dbReference type="EMBL" id="BMHZ01000003">
    <property type="protein sequence ID" value="GGH08269.1"/>
    <property type="molecule type" value="Genomic_DNA"/>
</dbReference>
<comment type="caution">
    <text evidence="4">The sequence shown here is derived from an EMBL/GenBank/DDBJ whole genome shotgun (WGS) entry which is preliminary data.</text>
</comment>
<dbReference type="EMBL" id="JACIEF010000003">
    <property type="protein sequence ID" value="MBB4108776.1"/>
    <property type="molecule type" value="Genomic_DNA"/>
</dbReference>
<dbReference type="CDD" id="cd07814">
    <property type="entry name" value="SRPBCC_CalC_Aha1-like"/>
    <property type="match status" value="1"/>
</dbReference>
<dbReference type="AlphaFoldDB" id="A0A7W6KBL4"/>
<dbReference type="RefSeq" id="WP_183765074.1">
    <property type="nucleotide sequence ID" value="NZ_BMHZ01000003.1"/>
</dbReference>
<dbReference type="Proteomes" id="UP000642938">
    <property type="component" value="Unassembled WGS sequence"/>
</dbReference>
<feature type="domain" description="Activator of Hsp90 ATPase homologue 1/2-like C-terminal" evidence="2">
    <location>
        <begin position="17"/>
        <end position="144"/>
    </location>
</feature>
<keyword evidence="6" id="KW-1185">Reference proteome</keyword>
<reference evidence="6" key="2">
    <citation type="journal article" date="2019" name="Int. J. Syst. Evol. Microbiol.">
        <title>The Global Catalogue of Microorganisms (GCM) 10K type strain sequencing project: providing services to taxonomists for standard genome sequencing and annotation.</title>
        <authorList>
            <consortium name="The Broad Institute Genomics Platform"/>
            <consortium name="The Broad Institute Genome Sequencing Center for Infectious Disease"/>
            <person name="Wu L."/>
            <person name="Ma J."/>
        </authorList>
    </citation>
    <scope>NUCLEOTIDE SEQUENCE [LARGE SCALE GENOMIC DNA]</scope>
    <source>
        <strain evidence="6">CGMCC 1.15287</strain>
    </source>
</reference>
<gene>
    <name evidence="3" type="ORF">GCM10007422_25720</name>
    <name evidence="4" type="ORF">GGQ60_002785</name>
</gene>
<protein>
    <submittedName>
        <fullName evidence="4">Uncharacterized protein YndB with AHSA1/START domain</fullName>
    </submittedName>
</protein>
<name>A0A7W6KBL4_9SPHI</name>